<keyword evidence="1" id="KW-0812">Transmembrane</keyword>
<dbReference type="KEGG" id="vg:19736098"/>
<accession>A0A059PAC9</accession>
<evidence type="ECO:0000313" key="2">
    <source>
        <dbReference type="EMBL" id="AFY98238.1"/>
    </source>
</evidence>
<protein>
    <submittedName>
        <fullName evidence="2">Uncharacterized protein</fullName>
    </submittedName>
</protein>
<keyword evidence="1" id="KW-1133">Transmembrane helix</keyword>
<evidence type="ECO:0000256" key="1">
    <source>
        <dbReference type="SAM" id="Phobius"/>
    </source>
</evidence>
<dbReference type="Proteomes" id="UP000201275">
    <property type="component" value="Segment"/>
</dbReference>
<organism evidence="2 3">
    <name type="scientific">Leuconostoc phage LN03</name>
    <dbReference type="NCBI Taxonomy" id="1262515"/>
    <lineage>
        <taxon>Viruses</taxon>
        <taxon>Duplodnaviria</taxon>
        <taxon>Heunggongvirae</taxon>
        <taxon>Uroviricota</taxon>
        <taxon>Caudoviricetes</taxon>
        <taxon>Mccleskeyvirinae</taxon>
        <taxon>Limdunavirus</taxon>
        <taxon>Limdunavirus LN03</taxon>
    </lineage>
</organism>
<evidence type="ECO:0000313" key="3">
    <source>
        <dbReference type="Proteomes" id="UP000201275"/>
    </source>
</evidence>
<dbReference type="RefSeq" id="YP_009044981.1">
    <property type="nucleotide sequence ID" value="NC_024390.1"/>
</dbReference>
<name>A0A059PAC9_9CAUD</name>
<reference evidence="2 3" key="1">
    <citation type="journal article" date="2014" name="Int. J. Food Microbiol.">
        <title>Sequence and comparative analysis of Leuconostoc dairy bacteriophages.</title>
        <authorList>
            <person name="Kot W."/>
            <person name="Hansen L.H."/>
            <person name="Neve H."/>
            <person name="Hammer K."/>
            <person name="Jacobsen S."/>
            <person name="Pedersen P.D."/>
            <person name="Sorensen S.J."/>
            <person name="Heller K.J."/>
            <person name="Vogensen F.K."/>
        </authorList>
    </citation>
    <scope>NUCLEOTIDE SEQUENCE [LARGE SCALE GENOMIC DNA]</scope>
</reference>
<sequence>MKITVKNNYGKVKRVKIGLSWTFLFFGFFVPLFRGDMKNFMIGLAIDILGGLVSIGIITLVYHIYMFIKYNDDYLQELYRQGYHGQEKGDF</sequence>
<feature type="transmembrane region" description="Helical" evidence="1">
    <location>
        <begin position="40"/>
        <end position="65"/>
    </location>
</feature>
<proteinExistence type="predicted"/>
<dbReference type="GeneID" id="19736098"/>
<feature type="transmembrane region" description="Helical" evidence="1">
    <location>
        <begin position="15"/>
        <end position="34"/>
    </location>
</feature>
<keyword evidence="1" id="KW-0472">Membrane</keyword>
<dbReference type="OrthoDB" id="20781at10239"/>
<dbReference type="EMBL" id="KC013022">
    <property type="protein sequence ID" value="AFY98238.1"/>
    <property type="molecule type" value="Genomic_DNA"/>
</dbReference>
<keyword evidence="3" id="KW-1185">Reference proteome</keyword>
<gene>
    <name evidence="2" type="ORF">phiLN03_027</name>
</gene>